<dbReference type="GO" id="GO:0003924">
    <property type="term" value="F:GTPase activity"/>
    <property type="evidence" value="ECO:0007669"/>
    <property type="project" value="InterPro"/>
</dbReference>
<dbReference type="Proteomes" id="UP000694424">
    <property type="component" value="Unplaced"/>
</dbReference>
<dbReference type="GO" id="GO:0005525">
    <property type="term" value="F:GTP binding"/>
    <property type="evidence" value="ECO:0007669"/>
    <property type="project" value="UniProtKB-KW"/>
</dbReference>
<evidence type="ECO:0000256" key="3">
    <source>
        <dbReference type="PROSITE-ProRule" id="PRU01052"/>
    </source>
</evidence>
<keyword evidence="6" id="KW-1185">Reference proteome</keyword>
<evidence type="ECO:0000313" key="6">
    <source>
        <dbReference type="Proteomes" id="UP000694424"/>
    </source>
</evidence>
<dbReference type="PANTHER" id="PTHR10751">
    <property type="entry name" value="GUANYLATE BINDING PROTEIN"/>
    <property type="match status" value="1"/>
</dbReference>
<dbReference type="InterPro" id="IPR015894">
    <property type="entry name" value="Guanylate-bd_N"/>
</dbReference>
<reference evidence="5" key="1">
    <citation type="submission" date="2025-08" db="UniProtKB">
        <authorList>
            <consortium name="Ensembl"/>
        </authorList>
    </citation>
    <scope>IDENTIFICATION</scope>
</reference>
<name>A0A8B9S556_APTOW</name>
<evidence type="ECO:0000259" key="4">
    <source>
        <dbReference type="PROSITE" id="PS51715"/>
    </source>
</evidence>
<sequence length="104" mass="11589">MQPAVVVAITGLHCAGKSHLMNRLARERTGFSLGFTMQAHTKGIWMWCVPQPCWPGHTLVLPDTEGRGDVEKVWEKQRLPFVATVHFVEALKALGTSWTPARLP</sequence>
<comment type="similarity">
    <text evidence="3">Belongs to the TRAFAC class dynamin-like GTPase superfamily. GB1/RHD3 GTPase family.</text>
</comment>
<keyword evidence="1" id="KW-0547">Nucleotide-binding</keyword>
<keyword evidence="2" id="KW-0342">GTP-binding</keyword>
<protein>
    <recommendedName>
        <fullName evidence="4">GB1/RHD3-type G domain-containing protein</fullName>
    </recommendedName>
</protein>
<dbReference type="InterPro" id="IPR027417">
    <property type="entry name" value="P-loop_NTPase"/>
</dbReference>
<evidence type="ECO:0000313" key="5">
    <source>
        <dbReference type="Ensembl" id="ENSAOWP00000007568.1"/>
    </source>
</evidence>
<proteinExistence type="inferred from homology"/>
<dbReference type="InterPro" id="IPR030386">
    <property type="entry name" value="G_GB1_RHD3_dom"/>
</dbReference>
<dbReference type="Ensembl" id="ENSAOWT00000008568.1">
    <property type="protein sequence ID" value="ENSAOWP00000007568.1"/>
    <property type="gene ID" value="ENSAOWG00000005196.1"/>
</dbReference>
<reference evidence="5" key="2">
    <citation type="submission" date="2025-09" db="UniProtKB">
        <authorList>
            <consortium name="Ensembl"/>
        </authorList>
    </citation>
    <scope>IDENTIFICATION</scope>
</reference>
<dbReference type="Gene3D" id="3.40.50.300">
    <property type="entry name" value="P-loop containing nucleotide triphosphate hydrolases"/>
    <property type="match status" value="1"/>
</dbReference>
<organism evidence="5 6">
    <name type="scientific">Apteryx owenii</name>
    <name type="common">Little spotted kiwi</name>
    <dbReference type="NCBI Taxonomy" id="8824"/>
    <lineage>
        <taxon>Eukaryota</taxon>
        <taxon>Metazoa</taxon>
        <taxon>Chordata</taxon>
        <taxon>Craniata</taxon>
        <taxon>Vertebrata</taxon>
        <taxon>Euteleostomi</taxon>
        <taxon>Archelosauria</taxon>
        <taxon>Archosauria</taxon>
        <taxon>Dinosauria</taxon>
        <taxon>Saurischia</taxon>
        <taxon>Theropoda</taxon>
        <taxon>Coelurosauria</taxon>
        <taxon>Aves</taxon>
        <taxon>Palaeognathae</taxon>
        <taxon>Apterygiformes</taxon>
        <taxon>Apterygidae</taxon>
        <taxon>Apteryx</taxon>
    </lineage>
</organism>
<dbReference type="AlphaFoldDB" id="A0A8B9S556"/>
<evidence type="ECO:0000256" key="2">
    <source>
        <dbReference type="ARBA" id="ARBA00023134"/>
    </source>
</evidence>
<evidence type="ECO:0000256" key="1">
    <source>
        <dbReference type="ARBA" id="ARBA00022741"/>
    </source>
</evidence>
<dbReference type="SUPFAM" id="SSF52540">
    <property type="entry name" value="P-loop containing nucleoside triphosphate hydrolases"/>
    <property type="match status" value="1"/>
</dbReference>
<dbReference type="PROSITE" id="PS51715">
    <property type="entry name" value="G_GB1_RHD3"/>
    <property type="match status" value="1"/>
</dbReference>
<accession>A0A8B9S556</accession>
<dbReference type="Pfam" id="PF02263">
    <property type="entry name" value="GBP"/>
    <property type="match status" value="1"/>
</dbReference>
<feature type="domain" description="GB1/RHD3-type G" evidence="4">
    <location>
        <begin position="1"/>
        <end position="104"/>
    </location>
</feature>